<dbReference type="GO" id="GO:0055085">
    <property type="term" value="P:transmembrane transport"/>
    <property type="evidence" value="ECO:0007669"/>
    <property type="project" value="InterPro"/>
</dbReference>
<evidence type="ECO:0000256" key="2">
    <source>
        <dbReference type="ARBA" id="ARBA00022448"/>
    </source>
</evidence>
<sequence>MLSVKRMARSPLFWAVFAVTAWFSVTFLILPNVNLLRGIFFPEGKLSLRSWEKLLGSKLAMDSLRNSVFLAVVLAVAGNVVGIFLVLVTRYFDVKGSRILWLGYATNLIYGGIVLVSGYKFVYGPTGLVTKLAQQINPGLDPEWFGGAFAVCFVMTLSMTGNHLLFLGSALSKVDYQTIEAAKIMGASEWRILTRIVLPTLKPMIYALTVLLFLGGLGALAAPQLLGGKGFQTITPMILTFANAPTSRDLAATLALVLGAMTVAVLVILNRLEKGGTYFSVSKVPSALQKRKIDNPVANVLVHVAAYALFVIYMTPPLLVVLYSFTDAATIATGEITPSSFTLENYVTVLTDPLASWPFVVSLMYSAGAAAAVIVGIFFIARICQKYRNPVTAGIEYVLHIPWILPGTLIALAMLITFSDPQALVGSQVLSGTVWILGIAYVIGKIPFTFRIMKAAFTGINESLEEAASLMGAKETYILRRIILPLVLPAATAVTALNFNSMLDDYDTAVFLAHPLYQPLGIFIKNATEGEGSADSTALVFVYAVLLMILTGFIMWLVYGKGGDLIRKVRIRNVWTKGGRA</sequence>
<keyword evidence="5 8" id="KW-0812">Transmembrane</keyword>
<proteinExistence type="inferred from homology"/>
<keyword evidence="7 8" id="KW-0472">Membrane</keyword>
<evidence type="ECO:0000256" key="3">
    <source>
        <dbReference type="ARBA" id="ARBA00022475"/>
    </source>
</evidence>
<feature type="domain" description="ABC transmembrane type-1" evidence="9">
    <location>
        <begin position="359"/>
        <end position="558"/>
    </location>
</feature>
<dbReference type="Gene3D" id="1.10.3720.10">
    <property type="entry name" value="MetI-like"/>
    <property type="match status" value="2"/>
</dbReference>
<comment type="similarity">
    <text evidence="8">Belongs to the binding-protein-dependent transport system permease family.</text>
</comment>
<feature type="transmembrane region" description="Helical" evidence="8">
    <location>
        <begin position="397"/>
        <end position="418"/>
    </location>
</feature>
<dbReference type="GO" id="GO:0005886">
    <property type="term" value="C:plasma membrane"/>
    <property type="evidence" value="ECO:0007669"/>
    <property type="project" value="UniProtKB-SubCell"/>
</dbReference>
<feature type="transmembrane region" description="Helical" evidence="8">
    <location>
        <begin position="478"/>
        <end position="499"/>
    </location>
</feature>
<keyword evidence="11" id="KW-1185">Reference proteome</keyword>
<dbReference type="AlphaFoldDB" id="A0AAE3YGR6"/>
<evidence type="ECO:0000313" key="10">
    <source>
        <dbReference type="EMBL" id="MDR6891860.1"/>
    </source>
</evidence>
<name>A0AAE3YGR6_9MICC</name>
<reference evidence="10" key="1">
    <citation type="submission" date="2023-07" db="EMBL/GenBank/DDBJ databases">
        <title>Sequencing the genomes of 1000 actinobacteria strains.</title>
        <authorList>
            <person name="Klenk H.-P."/>
        </authorList>
    </citation>
    <scope>NUCLEOTIDE SEQUENCE</scope>
    <source>
        <strain evidence="10">DSM 13988</strain>
    </source>
</reference>
<accession>A0AAE3YGR6</accession>
<feature type="domain" description="ABC transmembrane type-1" evidence="9">
    <location>
        <begin position="64"/>
        <end position="269"/>
    </location>
</feature>
<keyword evidence="4" id="KW-0997">Cell inner membrane</keyword>
<feature type="transmembrane region" description="Helical" evidence="8">
    <location>
        <begin position="363"/>
        <end position="385"/>
    </location>
</feature>
<feature type="transmembrane region" description="Helical" evidence="8">
    <location>
        <begin position="538"/>
        <end position="559"/>
    </location>
</feature>
<keyword evidence="3" id="KW-1003">Cell membrane</keyword>
<dbReference type="InterPro" id="IPR035906">
    <property type="entry name" value="MetI-like_sf"/>
</dbReference>
<feature type="transmembrane region" description="Helical" evidence="8">
    <location>
        <begin position="424"/>
        <end position="444"/>
    </location>
</feature>
<keyword evidence="6 8" id="KW-1133">Transmembrane helix</keyword>
<dbReference type="CDD" id="cd06261">
    <property type="entry name" value="TM_PBP2"/>
    <property type="match status" value="2"/>
</dbReference>
<evidence type="ECO:0000256" key="5">
    <source>
        <dbReference type="ARBA" id="ARBA00022692"/>
    </source>
</evidence>
<evidence type="ECO:0000256" key="6">
    <source>
        <dbReference type="ARBA" id="ARBA00022989"/>
    </source>
</evidence>
<dbReference type="PROSITE" id="PS50928">
    <property type="entry name" value="ABC_TM1"/>
    <property type="match status" value="2"/>
</dbReference>
<feature type="transmembrane region" description="Helical" evidence="8">
    <location>
        <begin position="68"/>
        <end position="88"/>
    </location>
</feature>
<feature type="transmembrane region" description="Helical" evidence="8">
    <location>
        <begin position="205"/>
        <end position="226"/>
    </location>
</feature>
<evidence type="ECO:0000256" key="1">
    <source>
        <dbReference type="ARBA" id="ARBA00004429"/>
    </source>
</evidence>
<evidence type="ECO:0000256" key="8">
    <source>
        <dbReference type="RuleBase" id="RU363032"/>
    </source>
</evidence>
<gene>
    <name evidence="10" type="ORF">J2S35_000800</name>
</gene>
<dbReference type="PANTHER" id="PTHR43357:SF4">
    <property type="entry name" value="INNER MEMBRANE ABC TRANSPORTER PERMEASE PROTEIN YDCV"/>
    <property type="match status" value="1"/>
</dbReference>
<organism evidence="10 11">
    <name type="scientific">Falsarthrobacter nasiphocae</name>
    <dbReference type="NCBI Taxonomy" id="189863"/>
    <lineage>
        <taxon>Bacteria</taxon>
        <taxon>Bacillati</taxon>
        <taxon>Actinomycetota</taxon>
        <taxon>Actinomycetes</taxon>
        <taxon>Micrococcales</taxon>
        <taxon>Micrococcaceae</taxon>
        <taxon>Falsarthrobacter</taxon>
    </lineage>
</organism>
<dbReference type="PANTHER" id="PTHR43357">
    <property type="entry name" value="INNER MEMBRANE ABC TRANSPORTER PERMEASE PROTEIN YDCV"/>
    <property type="match status" value="1"/>
</dbReference>
<dbReference type="Pfam" id="PF00528">
    <property type="entry name" value="BPD_transp_1"/>
    <property type="match status" value="2"/>
</dbReference>
<dbReference type="InterPro" id="IPR000515">
    <property type="entry name" value="MetI-like"/>
</dbReference>
<feature type="transmembrane region" description="Helical" evidence="8">
    <location>
        <begin position="144"/>
        <end position="167"/>
    </location>
</feature>
<feature type="transmembrane region" description="Helical" evidence="8">
    <location>
        <begin position="250"/>
        <end position="269"/>
    </location>
</feature>
<evidence type="ECO:0000313" key="11">
    <source>
        <dbReference type="Proteomes" id="UP001247307"/>
    </source>
</evidence>
<dbReference type="Proteomes" id="UP001247307">
    <property type="component" value="Unassembled WGS sequence"/>
</dbReference>
<comment type="subcellular location">
    <subcellularLocation>
        <location evidence="1">Cell inner membrane</location>
        <topology evidence="1">Multi-pass membrane protein</topology>
    </subcellularLocation>
    <subcellularLocation>
        <location evidence="8">Cell membrane</location>
        <topology evidence="8">Multi-pass membrane protein</topology>
    </subcellularLocation>
</comment>
<evidence type="ECO:0000256" key="4">
    <source>
        <dbReference type="ARBA" id="ARBA00022519"/>
    </source>
</evidence>
<dbReference type="EMBL" id="JAVDUI010000001">
    <property type="protein sequence ID" value="MDR6891860.1"/>
    <property type="molecule type" value="Genomic_DNA"/>
</dbReference>
<protein>
    <submittedName>
        <fullName evidence="10">Iron(III) transport system permease protein</fullName>
    </submittedName>
</protein>
<dbReference type="RefSeq" id="WP_309850130.1">
    <property type="nucleotide sequence ID" value="NZ_BAAAIU010000044.1"/>
</dbReference>
<feature type="transmembrane region" description="Helical" evidence="8">
    <location>
        <begin position="12"/>
        <end position="30"/>
    </location>
</feature>
<dbReference type="SUPFAM" id="SSF161098">
    <property type="entry name" value="MetI-like"/>
    <property type="match status" value="2"/>
</dbReference>
<feature type="transmembrane region" description="Helical" evidence="8">
    <location>
        <begin position="100"/>
        <end position="124"/>
    </location>
</feature>
<feature type="transmembrane region" description="Helical" evidence="8">
    <location>
        <begin position="297"/>
        <end position="315"/>
    </location>
</feature>
<keyword evidence="2 8" id="KW-0813">Transport</keyword>
<comment type="caution">
    <text evidence="10">The sequence shown here is derived from an EMBL/GenBank/DDBJ whole genome shotgun (WGS) entry which is preliminary data.</text>
</comment>
<evidence type="ECO:0000256" key="7">
    <source>
        <dbReference type="ARBA" id="ARBA00023136"/>
    </source>
</evidence>
<evidence type="ECO:0000259" key="9">
    <source>
        <dbReference type="PROSITE" id="PS50928"/>
    </source>
</evidence>